<dbReference type="Gene3D" id="3.10.290.10">
    <property type="entry name" value="RNA-binding S4 domain"/>
    <property type="match status" value="1"/>
</dbReference>
<dbReference type="GO" id="GO:0120159">
    <property type="term" value="F:rRNA pseudouridine synthase activity"/>
    <property type="evidence" value="ECO:0007669"/>
    <property type="project" value="UniProtKB-ARBA"/>
</dbReference>
<dbReference type="PROSITE" id="PS50889">
    <property type="entry name" value="S4"/>
    <property type="match status" value="1"/>
</dbReference>
<proteinExistence type="inferred from homology"/>
<protein>
    <recommendedName>
        <fullName evidence="5">RNA pseudouridylate synthase</fullName>
    </recommendedName>
    <alternativeName>
        <fullName evidence="6">RNA-uridine isomerase</fullName>
    </alternativeName>
</protein>
<gene>
    <name evidence="10" type="ORF">ABS361_13825</name>
</gene>
<dbReference type="InterPro" id="IPR006145">
    <property type="entry name" value="PsdUridine_synth_RsuA/RluA"/>
</dbReference>
<dbReference type="InterPro" id="IPR020103">
    <property type="entry name" value="PsdUridine_synth_cat_dom_sf"/>
</dbReference>
<dbReference type="GO" id="GO:0000455">
    <property type="term" value="P:enzyme-directed rRNA pseudouridine synthesis"/>
    <property type="evidence" value="ECO:0007669"/>
    <property type="project" value="UniProtKB-ARBA"/>
</dbReference>
<dbReference type="InterPro" id="IPR036986">
    <property type="entry name" value="S4_RNA-bd_sf"/>
</dbReference>
<feature type="compositionally biased region" description="Basic and acidic residues" evidence="8">
    <location>
        <begin position="305"/>
        <end position="319"/>
    </location>
</feature>
<dbReference type="InterPro" id="IPR000748">
    <property type="entry name" value="PsdUridine_synth_RsuA/RluB/E/F"/>
</dbReference>
<evidence type="ECO:0000313" key="10">
    <source>
        <dbReference type="EMBL" id="XBY43176.1"/>
    </source>
</evidence>
<dbReference type="Gene3D" id="3.30.70.1560">
    <property type="entry name" value="Alpha-L RNA-binding motif"/>
    <property type="match status" value="1"/>
</dbReference>
<feature type="region of interest" description="Disordered" evidence="8">
    <location>
        <begin position="578"/>
        <end position="610"/>
    </location>
</feature>
<feature type="compositionally biased region" description="Basic and acidic residues" evidence="8">
    <location>
        <begin position="412"/>
        <end position="428"/>
    </location>
</feature>
<name>A0AAU7X6W3_9HYPH</name>
<dbReference type="InterPro" id="IPR020094">
    <property type="entry name" value="TruA/RsuA/RluB/E/F_N"/>
</dbReference>
<dbReference type="FunFam" id="3.10.290.10:FF:000003">
    <property type="entry name" value="Pseudouridine synthase"/>
    <property type="match status" value="1"/>
</dbReference>
<reference evidence="10" key="1">
    <citation type="submission" date="2024-06" db="EMBL/GenBank/DDBJ databases">
        <title>Methylostella associata gen. nov., sp. nov., a novel Ancalomicrobiaceae-affiliated facultatively methylotrophic bacteria that feed on methanotrophs of the genus Methylococcus.</title>
        <authorList>
            <person name="Saltykova V."/>
            <person name="Danilova O.V."/>
            <person name="Oshkin I.Y."/>
            <person name="Belova S.E."/>
            <person name="Pimenov N.V."/>
            <person name="Dedysh S.N."/>
        </authorList>
    </citation>
    <scope>NUCLEOTIDE SEQUENCE</scope>
    <source>
        <strain evidence="10">S20</strain>
    </source>
</reference>
<dbReference type="SUPFAM" id="SSF55120">
    <property type="entry name" value="Pseudouridine synthase"/>
    <property type="match status" value="1"/>
</dbReference>
<dbReference type="CDD" id="cd00165">
    <property type="entry name" value="S4"/>
    <property type="match status" value="1"/>
</dbReference>
<dbReference type="SMART" id="SM00363">
    <property type="entry name" value="S4"/>
    <property type="match status" value="1"/>
</dbReference>
<feature type="compositionally biased region" description="Basic and acidic residues" evidence="8">
    <location>
        <begin position="437"/>
        <end position="500"/>
    </location>
</feature>
<feature type="compositionally biased region" description="Basic and acidic residues" evidence="8">
    <location>
        <begin position="388"/>
        <end position="397"/>
    </location>
</feature>
<feature type="domain" description="RNA-binding S4" evidence="9">
    <location>
        <begin position="48"/>
        <end position="107"/>
    </location>
</feature>
<keyword evidence="4" id="KW-0413">Isomerase</keyword>
<dbReference type="RefSeq" id="WP_407048278.1">
    <property type="nucleotide sequence ID" value="NZ_CP158568.1"/>
</dbReference>
<evidence type="ECO:0000256" key="5">
    <source>
        <dbReference type="ARBA" id="ARBA00031870"/>
    </source>
</evidence>
<dbReference type="PANTHER" id="PTHR47683">
    <property type="entry name" value="PSEUDOURIDINE SYNTHASE FAMILY PROTEIN-RELATED"/>
    <property type="match status" value="1"/>
</dbReference>
<dbReference type="AlphaFoldDB" id="A0AAU7X6W3"/>
<evidence type="ECO:0000256" key="6">
    <source>
        <dbReference type="ARBA" id="ARBA00033164"/>
    </source>
</evidence>
<dbReference type="PANTHER" id="PTHR47683:SF3">
    <property type="entry name" value="RIBOSOMAL LARGE SUBUNIT PSEUDOURIDINE SYNTHASE B"/>
    <property type="match status" value="1"/>
</dbReference>
<dbReference type="EMBL" id="CP158568">
    <property type="protein sequence ID" value="XBY43176.1"/>
    <property type="molecule type" value="Genomic_DNA"/>
</dbReference>
<feature type="region of interest" description="Disordered" evidence="8">
    <location>
        <begin position="293"/>
        <end position="565"/>
    </location>
</feature>
<evidence type="ECO:0000256" key="4">
    <source>
        <dbReference type="ARBA" id="ARBA00023235"/>
    </source>
</evidence>
<evidence type="ECO:0000256" key="7">
    <source>
        <dbReference type="PROSITE-ProRule" id="PRU00182"/>
    </source>
</evidence>
<evidence type="ECO:0000259" key="9">
    <source>
        <dbReference type="SMART" id="SM00363"/>
    </source>
</evidence>
<dbReference type="SUPFAM" id="SSF55174">
    <property type="entry name" value="Alpha-L RNA-binding motif"/>
    <property type="match status" value="1"/>
</dbReference>
<dbReference type="InterPro" id="IPR002942">
    <property type="entry name" value="S4_RNA-bd"/>
</dbReference>
<dbReference type="Pfam" id="PF00849">
    <property type="entry name" value="PseudoU_synth_2"/>
    <property type="match status" value="1"/>
</dbReference>
<dbReference type="Pfam" id="PF01479">
    <property type="entry name" value="S4"/>
    <property type="match status" value="1"/>
</dbReference>
<feature type="compositionally biased region" description="Basic and acidic residues" evidence="8">
    <location>
        <begin position="539"/>
        <end position="561"/>
    </location>
</feature>
<evidence type="ECO:0000256" key="8">
    <source>
        <dbReference type="SAM" id="MobiDB-lite"/>
    </source>
</evidence>
<feature type="compositionally biased region" description="Low complexity" evidence="8">
    <location>
        <begin position="591"/>
        <end position="610"/>
    </location>
</feature>
<evidence type="ECO:0000256" key="1">
    <source>
        <dbReference type="ARBA" id="ARBA00000073"/>
    </source>
</evidence>
<dbReference type="InterPro" id="IPR042092">
    <property type="entry name" value="PsdUridine_s_RsuA/RluB/E/F_cat"/>
</dbReference>
<evidence type="ECO:0000256" key="3">
    <source>
        <dbReference type="ARBA" id="ARBA00022884"/>
    </source>
</evidence>
<keyword evidence="3 7" id="KW-0694">RNA-binding</keyword>
<dbReference type="InterPro" id="IPR050343">
    <property type="entry name" value="RsuA_PseudoU_synthase"/>
</dbReference>
<feature type="region of interest" description="Disordered" evidence="8">
    <location>
        <begin position="1"/>
        <end position="20"/>
    </location>
</feature>
<dbReference type="NCBIfam" id="TIGR00093">
    <property type="entry name" value="pseudouridine synthase"/>
    <property type="match status" value="1"/>
</dbReference>
<organism evidence="10">
    <name type="scientific">Methyloraptor flagellatus</name>
    <dbReference type="NCBI Taxonomy" id="3162530"/>
    <lineage>
        <taxon>Bacteria</taxon>
        <taxon>Pseudomonadati</taxon>
        <taxon>Pseudomonadota</taxon>
        <taxon>Alphaproteobacteria</taxon>
        <taxon>Hyphomicrobiales</taxon>
        <taxon>Ancalomicrobiaceae</taxon>
        <taxon>Methyloraptor</taxon>
    </lineage>
</organism>
<comment type="catalytic activity">
    <reaction evidence="1">
        <text>a uridine in RNA = a pseudouridine in RNA</text>
        <dbReference type="Rhea" id="RHEA:48348"/>
        <dbReference type="Rhea" id="RHEA-COMP:12068"/>
        <dbReference type="Rhea" id="RHEA-COMP:12069"/>
        <dbReference type="ChEBI" id="CHEBI:65314"/>
        <dbReference type="ChEBI" id="CHEBI:65315"/>
    </reaction>
</comment>
<comment type="similarity">
    <text evidence="2">Belongs to the pseudouridine synthase RsuA family.</text>
</comment>
<accession>A0AAU7X6W3</accession>
<dbReference type="KEGG" id="mflg:ABS361_13825"/>
<dbReference type="Gene3D" id="3.30.70.580">
    <property type="entry name" value="Pseudouridine synthase I, catalytic domain, N-terminal subdomain"/>
    <property type="match status" value="1"/>
</dbReference>
<feature type="compositionally biased region" description="Basic and acidic residues" evidence="8">
    <location>
        <begin position="508"/>
        <end position="517"/>
    </location>
</feature>
<evidence type="ECO:0000256" key="2">
    <source>
        <dbReference type="ARBA" id="ARBA00008348"/>
    </source>
</evidence>
<feature type="compositionally biased region" description="Basic and acidic residues" evidence="8">
    <location>
        <begin position="368"/>
        <end position="380"/>
    </location>
</feature>
<dbReference type="GO" id="GO:0003723">
    <property type="term" value="F:RNA binding"/>
    <property type="evidence" value="ECO:0007669"/>
    <property type="project" value="UniProtKB-KW"/>
</dbReference>
<sequence length="610" mass="66240">MAAIRAFPVAKSHEPARGPASALLVRRHDRDTRQNTTAPAKAAAESGERIAKIMARVGLCSRREAEAWIAEGRVSVNGKVLDTPAVTIGPKDRVSVDGKPLPIRERTRLWLFHKPRGLVTTTSDPEGRPTVFDALPPEMPRVVTVGRLDINTEGMLLLTNDGGLARVLELPATGWLRRYRVRAYGEVTDEALNEIREGITLDGISYGPMEAEIDRQQGSNVWLVLGLREGKNREVKRVLAHLGLSVNRLIRISFGPFQLADLVEGDVREIRGRVLRDQLGARLIQESGADLDAPILTHIPGEGEEPPKGRKGKDADGKGKSGAKTAGPKGRTKRTEMEFVGTGSAGRAEAERKSRGPRSARPDGAGPRGRDRDERGEGERSGGGFRSEGFRSQEGKSRAAGFRSRPEGSLGGRDRAEGRPDRQDRDGPRAGWTPEAGRGRYRDEEAGEGRRGPRPPRRDGDAPRQQFRDGDGPRPPRAGGFRDRPEGGFRDRPEGGDRGGYKSQGWRGRPDRLREAGLDGAADLAEGRGPRSRGPAESAGDRPRSGGFRDRPEGGRSEGFRGGRARIVLRATAPFGWLPRSARGWAPGRFPRTAARGSSRGRPAACGRLP</sequence>